<dbReference type="GO" id="GO:0051782">
    <property type="term" value="P:negative regulation of cell division"/>
    <property type="evidence" value="ECO:0007669"/>
    <property type="project" value="InterPro"/>
</dbReference>
<dbReference type="GO" id="GO:0051301">
    <property type="term" value="P:cell division"/>
    <property type="evidence" value="ECO:0007669"/>
    <property type="project" value="UniProtKB-KW"/>
</dbReference>
<evidence type="ECO:0000313" key="1">
    <source>
        <dbReference type="EMBL" id="KDM91290.1"/>
    </source>
</evidence>
<dbReference type="OrthoDB" id="9811176at2"/>
<accession>A0A066RLG9</accession>
<keyword evidence="2" id="KW-1185">Reference proteome</keyword>
<protein>
    <submittedName>
        <fullName evidence="1">Cell division protein FtsZ</fullName>
    </submittedName>
</protein>
<dbReference type="RefSeq" id="WP_036752714.1">
    <property type="nucleotide sequence ID" value="NZ_JAGSGC010000010.1"/>
</dbReference>
<evidence type="ECO:0000313" key="2">
    <source>
        <dbReference type="Proteomes" id="UP000027192"/>
    </source>
</evidence>
<comment type="caution">
    <text evidence="1">The sequence shown here is derived from an EMBL/GenBank/DDBJ whole genome shotgun (WGS) entry which is preliminary data.</text>
</comment>
<sequence length="156" mass="17439">MTAHLDSFQSLTASQVYQSTFLSHASSLSSSQVRYPIEVSFCDQEMIQLAYLLRLLRQASEQNRWIMFIGEDALLDRNLLKSAGIDINKVLLLKKKNGQSAQELMAKALHMGNCSAVITSGNIHEYCNPTIHDAAIHGNAMAFIINRKHQPASRLH</sequence>
<keyword evidence="1" id="KW-0131">Cell cycle</keyword>
<keyword evidence="1" id="KW-0132">Cell division</keyword>
<reference evidence="1 2" key="1">
    <citation type="submission" date="2014-04" db="EMBL/GenBank/DDBJ databases">
        <title>Draft genome sequence of Photobacterium halotolerans S2753: a solonamide, ngercheumicin and holomycin producer.</title>
        <authorList>
            <person name="Machado H.R."/>
            <person name="Gram L."/>
        </authorList>
    </citation>
    <scope>NUCLEOTIDE SEQUENCE [LARGE SCALE GENOMIC DNA]</scope>
    <source>
        <strain evidence="1 2">S2753</strain>
    </source>
</reference>
<dbReference type="InterPro" id="IPR027417">
    <property type="entry name" value="P-loop_NTPase"/>
</dbReference>
<dbReference type="STRING" id="1654360.EA58_12005"/>
<dbReference type="PIRSF" id="PIRSF003093">
    <property type="entry name" value="SulA"/>
    <property type="match status" value="1"/>
</dbReference>
<dbReference type="EMBL" id="JMIB01000023">
    <property type="protein sequence ID" value="KDM91290.1"/>
    <property type="molecule type" value="Genomic_DNA"/>
</dbReference>
<dbReference type="Gene3D" id="3.40.50.300">
    <property type="entry name" value="P-loop containing nucleotide triphosphate hydrolases"/>
    <property type="match status" value="1"/>
</dbReference>
<name>A0A066RLG9_9GAMM</name>
<dbReference type="Pfam" id="PF03846">
    <property type="entry name" value="SulA"/>
    <property type="match status" value="1"/>
</dbReference>
<dbReference type="InterPro" id="IPR004596">
    <property type="entry name" value="Cell_div_suppressor_SulA"/>
</dbReference>
<dbReference type="Proteomes" id="UP000027192">
    <property type="component" value="Unassembled WGS sequence"/>
</dbReference>
<dbReference type="GO" id="GO:0009432">
    <property type="term" value="P:SOS response"/>
    <property type="evidence" value="ECO:0007669"/>
    <property type="project" value="InterPro"/>
</dbReference>
<gene>
    <name evidence="1" type="ORF">EA58_12005</name>
</gene>
<dbReference type="AlphaFoldDB" id="A0A066RLG9"/>
<dbReference type="SUPFAM" id="SSF52540">
    <property type="entry name" value="P-loop containing nucleoside triphosphate hydrolases"/>
    <property type="match status" value="1"/>
</dbReference>
<proteinExistence type="predicted"/>
<organism evidence="1 2">
    <name type="scientific">Photobacterium galatheae</name>
    <dbReference type="NCBI Taxonomy" id="1654360"/>
    <lineage>
        <taxon>Bacteria</taxon>
        <taxon>Pseudomonadati</taxon>
        <taxon>Pseudomonadota</taxon>
        <taxon>Gammaproteobacteria</taxon>
        <taxon>Vibrionales</taxon>
        <taxon>Vibrionaceae</taxon>
        <taxon>Photobacterium</taxon>
    </lineage>
</organism>